<gene>
    <name evidence="3" type="ORF">F2Q68_00009200</name>
    <name evidence="2" type="ORF">F2Q70_00016218</name>
</gene>
<evidence type="ECO:0000313" key="2">
    <source>
        <dbReference type="EMBL" id="KAF2562124.1"/>
    </source>
</evidence>
<name>A0A8S9HWW8_BRACR</name>
<accession>A0A8S9HWW8</accession>
<dbReference type="EMBL" id="QGKY02001250">
    <property type="protein sequence ID" value="KAF2562124.1"/>
    <property type="molecule type" value="Genomic_DNA"/>
</dbReference>
<evidence type="ECO:0000256" key="1">
    <source>
        <dbReference type="SAM" id="MobiDB-lite"/>
    </source>
</evidence>
<reference evidence="2" key="1">
    <citation type="submission" date="2019-12" db="EMBL/GenBank/DDBJ databases">
        <title>Genome sequencing and annotation of Brassica cretica.</title>
        <authorList>
            <person name="Studholme D.J."/>
            <person name="Sarris P.F."/>
        </authorList>
    </citation>
    <scope>NUCLEOTIDE SEQUENCE</scope>
    <source>
        <strain evidence="3">PFS-001/15</strain>
        <strain evidence="2">PFS-102/07</strain>
        <tissue evidence="2">Leaf</tissue>
    </source>
</reference>
<proteinExistence type="predicted"/>
<dbReference type="Proteomes" id="UP000712281">
    <property type="component" value="Unassembled WGS sequence"/>
</dbReference>
<comment type="caution">
    <text evidence="2">The sequence shown here is derived from an EMBL/GenBank/DDBJ whole genome shotgun (WGS) entry which is preliminary data.</text>
</comment>
<dbReference type="EMBL" id="QGKW02000717">
    <property type="protein sequence ID" value="KAF2597240.1"/>
    <property type="molecule type" value="Genomic_DNA"/>
</dbReference>
<feature type="compositionally biased region" description="Basic and acidic residues" evidence="1">
    <location>
        <begin position="105"/>
        <end position="115"/>
    </location>
</feature>
<protein>
    <submittedName>
        <fullName evidence="2">Uncharacterized protein</fullName>
    </submittedName>
</protein>
<organism evidence="2">
    <name type="scientific">Brassica cretica</name>
    <name type="common">Mustard</name>
    <dbReference type="NCBI Taxonomy" id="69181"/>
    <lineage>
        <taxon>Eukaryota</taxon>
        <taxon>Viridiplantae</taxon>
        <taxon>Streptophyta</taxon>
        <taxon>Embryophyta</taxon>
        <taxon>Tracheophyta</taxon>
        <taxon>Spermatophyta</taxon>
        <taxon>Magnoliopsida</taxon>
        <taxon>eudicotyledons</taxon>
        <taxon>Gunneridae</taxon>
        <taxon>Pentapetalae</taxon>
        <taxon>rosids</taxon>
        <taxon>malvids</taxon>
        <taxon>Brassicales</taxon>
        <taxon>Brassicaceae</taxon>
        <taxon>Brassiceae</taxon>
        <taxon>Brassica</taxon>
    </lineage>
</organism>
<feature type="region of interest" description="Disordered" evidence="1">
    <location>
        <begin position="83"/>
        <end position="115"/>
    </location>
</feature>
<evidence type="ECO:0000313" key="3">
    <source>
        <dbReference type="EMBL" id="KAF2597240.1"/>
    </source>
</evidence>
<dbReference type="AlphaFoldDB" id="A0A8S9HWW8"/>
<sequence length="140" mass="16048">MEPAAFTPSRDVATSSSSCARVRLPASLEPELRRRRFLFFVRAGSGSREPPTRVVELHLLHREKTEPRASFVSLTPRLTPRSEPWSQVLESRRRRASRGWNQPRRQPDREARVSHGEVSLICRSSPRQFASFHLGSRTFG</sequence>